<dbReference type="Pfam" id="PF00652">
    <property type="entry name" value="Ricin_B_lectin"/>
    <property type="match status" value="1"/>
</dbReference>
<evidence type="ECO:0000313" key="2">
    <source>
        <dbReference type="EMBL" id="KAK0175061.1"/>
    </source>
</evidence>
<dbReference type="Proteomes" id="UP001168972">
    <property type="component" value="Unassembled WGS sequence"/>
</dbReference>
<dbReference type="Gene3D" id="2.80.10.50">
    <property type="match status" value="1"/>
</dbReference>
<name>A0AA39KVF5_MICHY</name>
<reference evidence="2" key="2">
    <citation type="submission" date="2023-03" db="EMBL/GenBank/DDBJ databases">
        <authorList>
            <person name="Inwood S.N."/>
            <person name="Skelly J.G."/>
            <person name="Guhlin J."/>
            <person name="Harrop T.W.R."/>
            <person name="Goldson S.G."/>
            <person name="Dearden P.K."/>
        </authorList>
    </citation>
    <scope>NUCLEOTIDE SEQUENCE</scope>
    <source>
        <strain evidence="2">Lincoln</strain>
        <tissue evidence="2">Whole body</tissue>
    </source>
</reference>
<dbReference type="EMBL" id="JAQQBR010000005">
    <property type="protein sequence ID" value="KAK0175061.1"/>
    <property type="molecule type" value="Genomic_DNA"/>
</dbReference>
<feature type="domain" description="Ricin B lectin" evidence="1">
    <location>
        <begin position="19"/>
        <end position="100"/>
    </location>
</feature>
<organism evidence="2 3">
    <name type="scientific">Microctonus hyperodae</name>
    <name type="common">Parasitoid wasp</name>
    <dbReference type="NCBI Taxonomy" id="165561"/>
    <lineage>
        <taxon>Eukaryota</taxon>
        <taxon>Metazoa</taxon>
        <taxon>Ecdysozoa</taxon>
        <taxon>Arthropoda</taxon>
        <taxon>Hexapoda</taxon>
        <taxon>Insecta</taxon>
        <taxon>Pterygota</taxon>
        <taxon>Neoptera</taxon>
        <taxon>Endopterygota</taxon>
        <taxon>Hymenoptera</taxon>
        <taxon>Apocrita</taxon>
        <taxon>Ichneumonoidea</taxon>
        <taxon>Braconidae</taxon>
        <taxon>Euphorinae</taxon>
        <taxon>Microctonus</taxon>
    </lineage>
</organism>
<reference evidence="2" key="1">
    <citation type="journal article" date="2023" name="bioRxiv">
        <title>Scaffold-level genome assemblies of two parasitoid biocontrol wasps reveal the parthenogenesis mechanism and an associated novel virus.</title>
        <authorList>
            <person name="Inwood S."/>
            <person name="Skelly J."/>
            <person name="Guhlin J."/>
            <person name="Harrop T."/>
            <person name="Goldson S."/>
            <person name="Dearden P."/>
        </authorList>
    </citation>
    <scope>NUCLEOTIDE SEQUENCE</scope>
    <source>
        <strain evidence="2">Lincoln</strain>
        <tissue evidence="2">Whole body</tissue>
    </source>
</reference>
<dbReference type="InterPro" id="IPR035992">
    <property type="entry name" value="Ricin_B-like_lectins"/>
</dbReference>
<gene>
    <name evidence="2" type="ORF">PV327_008845</name>
</gene>
<keyword evidence="3" id="KW-1185">Reference proteome</keyword>
<dbReference type="PROSITE" id="PS50231">
    <property type="entry name" value="RICIN_B_LECTIN"/>
    <property type="match status" value="1"/>
</dbReference>
<evidence type="ECO:0000259" key="1">
    <source>
        <dbReference type="Pfam" id="PF00652"/>
    </source>
</evidence>
<comment type="caution">
    <text evidence="2">The sequence shown here is derived from an EMBL/GenBank/DDBJ whole genome shotgun (WGS) entry which is preliminary data.</text>
</comment>
<proteinExistence type="predicted"/>
<accession>A0AA39KVF5</accession>
<evidence type="ECO:0000313" key="3">
    <source>
        <dbReference type="Proteomes" id="UP001168972"/>
    </source>
</evidence>
<dbReference type="InterPro" id="IPR000772">
    <property type="entry name" value="Ricin_B_lectin"/>
</dbReference>
<sequence length="107" mass="12525">MRTKFGFDSYSWIDTSLIEWSLTKDGLIKHHDLCLTLPMYAKGTTLLMQMCDGSENQKWRHLEGGLIRHSRIPVCMDSRFHAQRGITAEKCDSNTQSQRWHLYNHGR</sequence>
<dbReference type="SUPFAM" id="SSF50370">
    <property type="entry name" value="Ricin B-like lectins"/>
    <property type="match status" value="1"/>
</dbReference>
<dbReference type="AlphaFoldDB" id="A0AA39KVF5"/>
<protein>
    <recommendedName>
        <fullName evidence="1">Ricin B lectin domain-containing protein</fullName>
    </recommendedName>
</protein>